<comment type="caution">
    <text evidence="1">The sequence shown here is derived from an EMBL/GenBank/DDBJ whole genome shotgun (WGS) entry which is preliminary data.</text>
</comment>
<name>A0A5B0VDR5_9GAMM</name>
<dbReference type="SUPFAM" id="SSF48371">
    <property type="entry name" value="ARM repeat"/>
    <property type="match status" value="1"/>
</dbReference>
<dbReference type="AlphaFoldDB" id="A0A5B0VDR5"/>
<dbReference type="PANTHER" id="PTHR12697">
    <property type="entry name" value="PBS LYASE HEAT-LIKE PROTEIN"/>
    <property type="match status" value="1"/>
</dbReference>
<dbReference type="GO" id="GO:0016491">
    <property type="term" value="F:oxidoreductase activity"/>
    <property type="evidence" value="ECO:0007669"/>
    <property type="project" value="TreeGrafter"/>
</dbReference>
<protein>
    <submittedName>
        <fullName evidence="1">HEAT repeat domain-containing protein</fullName>
    </submittedName>
</protein>
<sequence length="319" mass="34002">MKTYDDPELQAIAVKLASDDPGIRRVGVLDLVDSGEPEAVELLLLALRDSDTSVRQEAAKVVDEFEAEDMADALIAALGDSDEVVRNAAAHALADLKDPAVAEPLLQALEDSTDGFVVAGILRALKPLRHPGSQRPALARLGDESAVVRREAVGVIGWLKQPENLPALVETAQHDADPEVRRAATGALVYATPNQVGQALIGLLKDEHWQVRCEAANSIGKLDYQDAVPALMESTRDELWQVREKSVDALGKLGSVDAIPVLGECAKDAMSNLRKAAIGALGTIAHSDGRPFVVTALDDPDPDVRKLARWAMSKLDAAA</sequence>
<evidence type="ECO:0000313" key="1">
    <source>
        <dbReference type="EMBL" id="KAA1172846.1"/>
    </source>
</evidence>
<dbReference type="PANTHER" id="PTHR12697:SF5">
    <property type="entry name" value="DEOXYHYPUSINE HYDROXYLASE"/>
    <property type="match status" value="1"/>
</dbReference>
<gene>
    <name evidence="1" type="ORF">FWJ25_13635</name>
</gene>
<dbReference type="EMBL" id="VTUU01000006">
    <property type="protein sequence ID" value="KAA1172846.1"/>
    <property type="molecule type" value="Genomic_DNA"/>
</dbReference>
<reference evidence="1 2" key="1">
    <citation type="submission" date="2019-08" db="EMBL/GenBank/DDBJ databases">
        <title>Marinobacter ZYF650 sp. nov., a marine bacterium isolated from seawater of the Mariana trench.</title>
        <authorList>
            <person name="Ahmad W."/>
        </authorList>
    </citation>
    <scope>NUCLEOTIDE SEQUENCE [LARGE SCALE GENOMIC DNA]</scope>
    <source>
        <strain evidence="1 2">ZYF650</strain>
    </source>
</reference>
<keyword evidence="2" id="KW-1185">Reference proteome</keyword>
<dbReference type="Pfam" id="PF13646">
    <property type="entry name" value="HEAT_2"/>
    <property type="match status" value="2"/>
</dbReference>
<evidence type="ECO:0000313" key="2">
    <source>
        <dbReference type="Proteomes" id="UP000323161"/>
    </source>
</evidence>
<dbReference type="InterPro" id="IPR004155">
    <property type="entry name" value="PBS_lyase_HEAT"/>
</dbReference>
<dbReference type="InterPro" id="IPR011989">
    <property type="entry name" value="ARM-like"/>
</dbReference>
<accession>A0A5B0VDR5</accession>
<dbReference type="Gene3D" id="1.25.10.10">
    <property type="entry name" value="Leucine-rich Repeat Variant"/>
    <property type="match status" value="2"/>
</dbReference>
<proteinExistence type="predicted"/>
<organism evidence="1 2">
    <name type="scientific">Marinobacter salinexigens</name>
    <dbReference type="NCBI Taxonomy" id="2919747"/>
    <lineage>
        <taxon>Bacteria</taxon>
        <taxon>Pseudomonadati</taxon>
        <taxon>Pseudomonadota</taxon>
        <taxon>Gammaproteobacteria</taxon>
        <taxon>Pseudomonadales</taxon>
        <taxon>Marinobacteraceae</taxon>
        <taxon>Marinobacter</taxon>
    </lineage>
</organism>
<dbReference type="SMART" id="SM00567">
    <property type="entry name" value="EZ_HEAT"/>
    <property type="match status" value="8"/>
</dbReference>
<dbReference type="InterPro" id="IPR016024">
    <property type="entry name" value="ARM-type_fold"/>
</dbReference>
<dbReference type="Proteomes" id="UP000323161">
    <property type="component" value="Unassembled WGS sequence"/>
</dbReference>
<dbReference type="RefSeq" id="WP_149600806.1">
    <property type="nucleotide sequence ID" value="NZ_VTUU01000006.1"/>
</dbReference>